<keyword evidence="2" id="KW-1185">Reference proteome</keyword>
<dbReference type="EMBL" id="BMXI01000001">
    <property type="protein sequence ID" value="GHC41626.1"/>
    <property type="molecule type" value="Genomic_DNA"/>
</dbReference>
<comment type="caution">
    <text evidence="1">The sequence shown here is derived from an EMBL/GenBank/DDBJ whole genome shotgun (WGS) entry which is preliminary data.</text>
</comment>
<sequence length="325" mass="35588">MIRLALIAFSLTPILWANEAVLYDLDYRSSELPSNTPLPVERGPYPGRPTCSELPFGSATIVADPSEPTEKVILMEAEPSGSVSYSQLKFVLFEGGAYIFNNHRIEARFQLSDPSGFSASDGIRLFTDGGVFASLDFNADGSVAAHVQIENPSTFGQSVITETHSLGTFDPNESVHLILETKDEEKSATITLNGEVFTFDNLTTKNLAIRNGKLSPGPLWVRFSLNDSNQDSPLILRSFKISGSYFAGPQFVSAETPQPTLEKMIVRVPVTVDPTKTWLPEYSFNSTNWIPFGAPMSGELLNNKNAEFGATVADSIFVRFTEVID</sequence>
<dbReference type="AlphaFoldDB" id="A0A918TEV0"/>
<proteinExistence type="predicted"/>
<reference evidence="1" key="2">
    <citation type="submission" date="2020-09" db="EMBL/GenBank/DDBJ databases">
        <authorList>
            <person name="Sun Q."/>
            <person name="Kim S."/>
        </authorList>
    </citation>
    <scope>NUCLEOTIDE SEQUENCE</scope>
    <source>
        <strain evidence="1">KCTC 12988</strain>
    </source>
</reference>
<dbReference type="Proteomes" id="UP000644507">
    <property type="component" value="Unassembled WGS sequence"/>
</dbReference>
<evidence type="ECO:0000313" key="1">
    <source>
        <dbReference type="EMBL" id="GHC41626.1"/>
    </source>
</evidence>
<organism evidence="1 2">
    <name type="scientific">Roseibacillus persicicus</name>
    <dbReference type="NCBI Taxonomy" id="454148"/>
    <lineage>
        <taxon>Bacteria</taxon>
        <taxon>Pseudomonadati</taxon>
        <taxon>Verrucomicrobiota</taxon>
        <taxon>Verrucomicrobiia</taxon>
        <taxon>Verrucomicrobiales</taxon>
        <taxon>Verrucomicrobiaceae</taxon>
        <taxon>Roseibacillus</taxon>
    </lineage>
</organism>
<dbReference type="RefSeq" id="WP_189566694.1">
    <property type="nucleotide sequence ID" value="NZ_BMXI01000001.1"/>
</dbReference>
<gene>
    <name evidence="1" type="ORF">GCM10007100_03050</name>
</gene>
<reference evidence="1" key="1">
    <citation type="journal article" date="2014" name="Int. J. Syst. Evol. Microbiol.">
        <title>Complete genome sequence of Corynebacterium casei LMG S-19264T (=DSM 44701T), isolated from a smear-ripened cheese.</title>
        <authorList>
            <consortium name="US DOE Joint Genome Institute (JGI-PGF)"/>
            <person name="Walter F."/>
            <person name="Albersmeier A."/>
            <person name="Kalinowski J."/>
            <person name="Ruckert C."/>
        </authorList>
    </citation>
    <scope>NUCLEOTIDE SEQUENCE</scope>
    <source>
        <strain evidence="1">KCTC 12988</strain>
    </source>
</reference>
<protein>
    <submittedName>
        <fullName evidence="1">Uncharacterized protein</fullName>
    </submittedName>
</protein>
<accession>A0A918TEV0</accession>
<evidence type="ECO:0000313" key="2">
    <source>
        <dbReference type="Proteomes" id="UP000644507"/>
    </source>
</evidence>
<name>A0A918TEV0_9BACT</name>